<comment type="pathway">
    <text evidence="1">Plant hormone metabolism; auxin biosynthesis.</text>
</comment>
<comment type="similarity">
    <text evidence="2">Belongs to the tryptophan 2-monooxygenase family.</text>
</comment>
<protein>
    <recommendedName>
        <fullName evidence="4">Tryptophan 2-monooxygenase</fullName>
        <ecNumber evidence="3">1.13.12.3</ecNumber>
    </recommendedName>
</protein>
<proteinExistence type="inferred from homology"/>
<dbReference type="Gene3D" id="1.20.1440.240">
    <property type="match status" value="1"/>
</dbReference>
<sequence length="545" mass="60113">MSLTRRQFLLRAGQAGGYGSAFVLMQSLGLLPVPEAVADSPLRLVDGKGTRAVILGGGIAGLVAAYELGKAGWSCTVLEARHRPGGRNWSIRNGTEVEFTDGTRQTCAFEPDHYFNAGPARLPSTHNTMLGYCHELGVALEVEVNSSRSAFMQSDKLNGGVPVAERRVVNDTRGHVSELLAKCIRKGALDEDMTDADRERMIEFLRQYGDLNPDLLFRGTQRSGFKIPPGADLQSPIPNDPLAMRELLDADLWLGTFVEEVPEWQATMFQPIGGMDRIPFAFASRLDSVIRYGAQVKRIRQSDSGVTIIYRESAGADQAADRTIEADYCICAMPLTVVRTLDADFSPQIRSILDTVQYDSAYKIAWEAPRFWEKESNIYGGISYLQQAVDLVWYPSARIFSEKGILIGGYSIEYLPAETSAASSLVRSDETYRSPARNGFTFGSLPNLQAKLDASRRSVELLHPGHGKDLANPIYISWGRIPYNLGSWISFDWNDQRALATLQSPDRRIYFAGDHTSHIVGWQEGAALSAHRVINQLGARIQSAG</sequence>
<dbReference type="Gene3D" id="3.90.660.10">
    <property type="match status" value="1"/>
</dbReference>
<evidence type="ECO:0000313" key="9">
    <source>
        <dbReference type="Proteomes" id="UP000239735"/>
    </source>
</evidence>
<dbReference type="OrthoDB" id="25353at2"/>
<dbReference type="EC" id="1.13.12.3" evidence="3"/>
<organism evidence="8 9">
    <name type="scientific">Candidatus Sulfuritelmatomonas gaucii</name>
    <dbReference type="NCBI Taxonomy" id="2043161"/>
    <lineage>
        <taxon>Bacteria</taxon>
        <taxon>Pseudomonadati</taxon>
        <taxon>Acidobacteriota</taxon>
        <taxon>Terriglobia</taxon>
        <taxon>Terriglobales</taxon>
        <taxon>Acidobacteriaceae</taxon>
        <taxon>Candidatus Sulfuritelmatomonas</taxon>
    </lineage>
</organism>
<dbReference type="EMBL" id="OKRB01000072">
    <property type="protein sequence ID" value="SPE18773.1"/>
    <property type="molecule type" value="Genomic_DNA"/>
</dbReference>
<dbReference type="GO" id="GO:0009851">
    <property type="term" value="P:auxin biosynthetic process"/>
    <property type="evidence" value="ECO:0007669"/>
    <property type="project" value="UniProtKB-KW"/>
</dbReference>
<evidence type="ECO:0000256" key="1">
    <source>
        <dbReference type="ARBA" id="ARBA00004814"/>
    </source>
</evidence>
<evidence type="ECO:0000256" key="6">
    <source>
        <dbReference type="ARBA" id="ARBA00047321"/>
    </source>
</evidence>
<dbReference type="PROSITE" id="PS51318">
    <property type="entry name" value="TAT"/>
    <property type="match status" value="1"/>
</dbReference>
<evidence type="ECO:0000256" key="3">
    <source>
        <dbReference type="ARBA" id="ARBA00012535"/>
    </source>
</evidence>
<evidence type="ECO:0000313" key="8">
    <source>
        <dbReference type="EMBL" id="SPE18773.1"/>
    </source>
</evidence>
<feature type="domain" description="Amine oxidase" evidence="7">
    <location>
        <begin position="59"/>
        <end position="381"/>
    </location>
</feature>
<dbReference type="Gene3D" id="3.50.50.60">
    <property type="entry name" value="FAD/NAD(P)-binding domain"/>
    <property type="match status" value="1"/>
</dbReference>
<keyword evidence="8" id="KW-0560">Oxidoreductase</keyword>
<dbReference type="InterPro" id="IPR006311">
    <property type="entry name" value="TAT_signal"/>
</dbReference>
<keyword evidence="5" id="KW-0073">Auxin biosynthesis</keyword>
<dbReference type="AlphaFoldDB" id="A0A2N9L6M1"/>
<dbReference type="InterPro" id="IPR002937">
    <property type="entry name" value="Amino_oxidase"/>
</dbReference>
<evidence type="ECO:0000256" key="5">
    <source>
        <dbReference type="ARBA" id="ARBA00023070"/>
    </source>
</evidence>
<dbReference type="InterPro" id="IPR050281">
    <property type="entry name" value="Flavin_monoamine_oxidase"/>
</dbReference>
<evidence type="ECO:0000256" key="2">
    <source>
        <dbReference type="ARBA" id="ARBA00005833"/>
    </source>
</evidence>
<dbReference type="Proteomes" id="UP000239735">
    <property type="component" value="Unassembled WGS sequence"/>
</dbReference>
<dbReference type="GO" id="GO:0050361">
    <property type="term" value="F:tryptophan 2-monooxygenase activity"/>
    <property type="evidence" value="ECO:0007669"/>
    <property type="project" value="UniProtKB-EC"/>
</dbReference>
<evidence type="ECO:0000256" key="4">
    <source>
        <dbReference type="ARBA" id="ARBA00017871"/>
    </source>
</evidence>
<dbReference type="PANTHER" id="PTHR10742:SF410">
    <property type="entry name" value="LYSINE-SPECIFIC HISTONE DEMETHYLASE 2"/>
    <property type="match status" value="1"/>
</dbReference>
<dbReference type="SUPFAM" id="SSF54373">
    <property type="entry name" value="FAD-linked reductases, C-terminal domain"/>
    <property type="match status" value="1"/>
</dbReference>
<dbReference type="SUPFAM" id="SSF51905">
    <property type="entry name" value="FAD/NAD(P)-binding domain"/>
    <property type="match status" value="1"/>
</dbReference>
<name>A0A2N9L6M1_9BACT</name>
<gene>
    <name evidence="8" type="ORF">SBA5_170025</name>
</gene>
<dbReference type="PANTHER" id="PTHR10742">
    <property type="entry name" value="FLAVIN MONOAMINE OXIDASE"/>
    <property type="match status" value="1"/>
</dbReference>
<dbReference type="Pfam" id="PF01593">
    <property type="entry name" value="Amino_oxidase"/>
    <property type="match status" value="1"/>
</dbReference>
<comment type="catalytic activity">
    <reaction evidence="6">
        <text>L-tryptophan + O2 = indole-3-acetamide + CO2 + H2O</text>
        <dbReference type="Rhea" id="RHEA:16165"/>
        <dbReference type="ChEBI" id="CHEBI:15377"/>
        <dbReference type="ChEBI" id="CHEBI:15379"/>
        <dbReference type="ChEBI" id="CHEBI:16031"/>
        <dbReference type="ChEBI" id="CHEBI:16526"/>
        <dbReference type="ChEBI" id="CHEBI:57912"/>
        <dbReference type="EC" id="1.13.12.3"/>
    </reaction>
</comment>
<evidence type="ECO:0000259" key="7">
    <source>
        <dbReference type="Pfam" id="PF01593"/>
    </source>
</evidence>
<accession>A0A2N9L6M1</accession>
<dbReference type="InterPro" id="IPR036188">
    <property type="entry name" value="FAD/NAD-bd_sf"/>
</dbReference>
<reference evidence="9" key="1">
    <citation type="submission" date="2018-02" db="EMBL/GenBank/DDBJ databases">
        <authorList>
            <person name="Hausmann B."/>
        </authorList>
    </citation>
    <scope>NUCLEOTIDE SEQUENCE [LARGE SCALE GENOMIC DNA]</scope>
    <source>
        <strain evidence="9">Peat soil MAG SbA5</strain>
    </source>
</reference>